<dbReference type="Proteomes" id="UP000228906">
    <property type="component" value="Unassembled WGS sequence"/>
</dbReference>
<organism evidence="1 2">
    <name type="scientific">bacterium (Candidatus Gribaldobacteria) CG10_big_fil_rev_8_21_14_0_10_41_12</name>
    <dbReference type="NCBI Taxonomy" id="2014277"/>
    <lineage>
        <taxon>Bacteria</taxon>
        <taxon>Candidatus Gribaldobacteria</taxon>
    </lineage>
</organism>
<comment type="caution">
    <text evidence="1">The sequence shown here is derived from an EMBL/GenBank/DDBJ whole genome shotgun (WGS) entry which is preliminary data.</text>
</comment>
<name>A0A2H0UXJ4_9BACT</name>
<dbReference type="EMBL" id="PFAV01000031">
    <property type="protein sequence ID" value="PIR91535.1"/>
    <property type="molecule type" value="Genomic_DNA"/>
</dbReference>
<protein>
    <submittedName>
        <fullName evidence="1">Uncharacterized protein</fullName>
    </submittedName>
</protein>
<proteinExistence type="predicted"/>
<gene>
    <name evidence="1" type="ORF">COU03_01825</name>
</gene>
<evidence type="ECO:0000313" key="2">
    <source>
        <dbReference type="Proteomes" id="UP000228906"/>
    </source>
</evidence>
<accession>A0A2H0UXJ4</accession>
<reference evidence="2" key="1">
    <citation type="submission" date="2017-09" db="EMBL/GenBank/DDBJ databases">
        <title>Depth-based differentiation of microbial function through sediment-hosted aquifers and enrichment of novel symbionts in the deep terrestrial subsurface.</title>
        <authorList>
            <person name="Probst A.J."/>
            <person name="Ladd B."/>
            <person name="Jarett J.K."/>
            <person name="Geller-Mcgrath D.E."/>
            <person name="Sieber C.M.K."/>
            <person name="Emerson J.B."/>
            <person name="Anantharaman K."/>
            <person name="Thomas B.C."/>
            <person name="Malmstrom R."/>
            <person name="Stieglmeier M."/>
            <person name="Klingl A."/>
            <person name="Woyke T."/>
            <person name="Ryan C.M."/>
            <person name="Banfield J.F."/>
        </authorList>
    </citation>
    <scope>NUCLEOTIDE SEQUENCE [LARGE SCALE GENOMIC DNA]</scope>
</reference>
<evidence type="ECO:0000313" key="1">
    <source>
        <dbReference type="EMBL" id="PIR91535.1"/>
    </source>
</evidence>
<dbReference type="AlphaFoldDB" id="A0A2H0UXJ4"/>
<sequence>MEKNQRKDIEGKQLFIDDTVEVVEEEKMRAGNPGYKFCSVGKQGKILNNGCWGTGVLVEFKTSKGPHSVGCYMRNLKKI</sequence>